<dbReference type="EMBL" id="JAEUBG010002913">
    <property type="protein sequence ID" value="KAH3683848.1"/>
    <property type="molecule type" value="Genomic_DNA"/>
</dbReference>
<evidence type="ECO:0000313" key="1">
    <source>
        <dbReference type="EMBL" id="KAH3683848.1"/>
    </source>
</evidence>
<reference evidence="1" key="1">
    <citation type="journal article" date="2021" name="Open Biol.">
        <title>Shared evolutionary footprints suggest mitochondrial oxidative damage underlies multiple complex I losses in fungi.</title>
        <authorList>
            <person name="Schikora-Tamarit M.A."/>
            <person name="Marcet-Houben M."/>
            <person name="Nosek J."/>
            <person name="Gabaldon T."/>
        </authorList>
    </citation>
    <scope>NUCLEOTIDE SEQUENCE</scope>
    <source>
        <strain evidence="1">CBS2887</strain>
    </source>
</reference>
<sequence>YVLHQIFKTTEECNTGNNRPRNTDTQTFVHVPRWEPQRPYNDTLWLFQSQASDNVRDNVTLIQRFHSVDREHKDP</sequence>
<accession>A0A9P8Q414</accession>
<protein>
    <submittedName>
        <fullName evidence="1">Uncharacterized protein</fullName>
    </submittedName>
</protein>
<proteinExistence type="predicted"/>
<gene>
    <name evidence="1" type="ORF">WICPIJ_005176</name>
</gene>
<comment type="caution">
    <text evidence="1">The sequence shown here is derived from an EMBL/GenBank/DDBJ whole genome shotgun (WGS) entry which is preliminary data.</text>
</comment>
<evidence type="ECO:0000313" key="2">
    <source>
        <dbReference type="Proteomes" id="UP000774326"/>
    </source>
</evidence>
<keyword evidence="2" id="KW-1185">Reference proteome</keyword>
<dbReference type="AlphaFoldDB" id="A0A9P8Q414"/>
<organism evidence="1 2">
    <name type="scientific">Wickerhamomyces pijperi</name>
    <name type="common">Yeast</name>
    <name type="synonym">Pichia pijperi</name>
    <dbReference type="NCBI Taxonomy" id="599730"/>
    <lineage>
        <taxon>Eukaryota</taxon>
        <taxon>Fungi</taxon>
        <taxon>Dikarya</taxon>
        <taxon>Ascomycota</taxon>
        <taxon>Saccharomycotina</taxon>
        <taxon>Saccharomycetes</taxon>
        <taxon>Phaffomycetales</taxon>
        <taxon>Wickerhamomycetaceae</taxon>
        <taxon>Wickerhamomyces</taxon>
    </lineage>
</organism>
<name>A0A9P8Q414_WICPI</name>
<reference evidence="1" key="2">
    <citation type="submission" date="2021-01" db="EMBL/GenBank/DDBJ databases">
        <authorList>
            <person name="Schikora-Tamarit M.A."/>
        </authorList>
    </citation>
    <scope>NUCLEOTIDE SEQUENCE</scope>
    <source>
        <strain evidence="1">CBS2887</strain>
    </source>
</reference>
<feature type="non-terminal residue" evidence="1">
    <location>
        <position position="1"/>
    </location>
</feature>
<dbReference type="Proteomes" id="UP000774326">
    <property type="component" value="Unassembled WGS sequence"/>
</dbReference>